<organism evidence="1 2">
    <name type="scientific">Candidatus Infernicultor aquiphilus</name>
    <dbReference type="NCBI Taxonomy" id="1805029"/>
    <lineage>
        <taxon>Bacteria</taxon>
        <taxon>Pseudomonadati</taxon>
        <taxon>Atribacterota</taxon>
        <taxon>Candidatus Phoenicimicrobiia</taxon>
        <taxon>Candidatus Pheonicimicrobiales</taxon>
        <taxon>Candidatus Phoenicimicrobiaceae</taxon>
        <taxon>Candidatus Infernicultor</taxon>
    </lineage>
</organism>
<dbReference type="EMBL" id="PFIP01000125">
    <property type="protein sequence ID" value="PIX33833.1"/>
    <property type="molecule type" value="Genomic_DNA"/>
</dbReference>
<accession>A0A2M7K6S3</accession>
<proteinExistence type="predicted"/>
<evidence type="ECO:0000313" key="1">
    <source>
        <dbReference type="EMBL" id="PIX33833.1"/>
    </source>
</evidence>
<sequence length="123" mass="14333">MAKKRSKKGLPPFLPSIMYPRKREKKIIPEMLPGKKPREYELLNLDDLAKVLVYPLEAFTVLAGEIRDRALAEIAGKVDLKEELFNLKMFYESGMLNEDEYKKRVEKLIAELETVKEHNKKAK</sequence>
<name>A0A2M7K6S3_9BACT</name>
<protein>
    <submittedName>
        <fullName evidence="1">Uncharacterized protein</fullName>
    </submittedName>
</protein>
<dbReference type="AlphaFoldDB" id="A0A2M7K6S3"/>
<dbReference type="InterPro" id="IPR007804">
    <property type="entry name" value="GvpG"/>
</dbReference>
<comment type="caution">
    <text evidence="1">The sequence shown here is derived from an EMBL/GenBank/DDBJ whole genome shotgun (WGS) entry which is preliminary data.</text>
</comment>
<evidence type="ECO:0000313" key="2">
    <source>
        <dbReference type="Proteomes" id="UP000231493"/>
    </source>
</evidence>
<gene>
    <name evidence="1" type="ORF">COZ58_06010</name>
</gene>
<dbReference type="Proteomes" id="UP000231493">
    <property type="component" value="Unassembled WGS sequence"/>
</dbReference>
<dbReference type="Pfam" id="PF05120">
    <property type="entry name" value="GvpG"/>
    <property type="match status" value="1"/>
</dbReference>
<reference evidence="2" key="1">
    <citation type="submission" date="2017-09" db="EMBL/GenBank/DDBJ databases">
        <title>Depth-based differentiation of microbial function through sediment-hosted aquifers and enrichment of novel symbionts in the deep terrestrial subsurface.</title>
        <authorList>
            <person name="Probst A.J."/>
            <person name="Ladd B."/>
            <person name="Jarett J.K."/>
            <person name="Geller-Mcgrath D.E."/>
            <person name="Sieber C.M."/>
            <person name="Emerson J.B."/>
            <person name="Anantharaman K."/>
            <person name="Thomas B.C."/>
            <person name="Malmstrom R."/>
            <person name="Stieglmeier M."/>
            <person name="Klingl A."/>
            <person name="Woyke T."/>
            <person name="Ryan C.M."/>
            <person name="Banfield J.F."/>
        </authorList>
    </citation>
    <scope>NUCLEOTIDE SEQUENCE [LARGE SCALE GENOMIC DNA]</scope>
</reference>